<comment type="domain">
    <text evidence="5">The PRC barrel domain binds ribosomal protein uS19.</text>
</comment>
<dbReference type="InterPro" id="IPR056792">
    <property type="entry name" value="PRC_RimM"/>
</dbReference>
<organism evidence="9 10">
    <name type="scientific">Oceanicella actignis</name>
    <dbReference type="NCBI Taxonomy" id="1189325"/>
    <lineage>
        <taxon>Bacteria</taxon>
        <taxon>Pseudomonadati</taxon>
        <taxon>Pseudomonadota</taxon>
        <taxon>Alphaproteobacteria</taxon>
        <taxon>Rhodobacterales</taxon>
        <taxon>Paracoccaceae</taxon>
        <taxon>Oceanicella</taxon>
    </lineage>
</organism>
<protein>
    <recommendedName>
        <fullName evidence="5">Ribosome maturation factor RimM</fullName>
    </recommendedName>
</protein>
<evidence type="ECO:0000256" key="3">
    <source>
        <dbReference type="ARBA" id="ARBA00022552"/>
    </source>
</evidence>
<dbReference type="InterPro" id="IPR011033">
    <property type="entry name" value="PRC_barrel-like_sf"/>
</dbReference>
<comment type="subcellular location">
    <subcellularLocation>
        <location evidence="5">Cytoplasm</location>
    </subcellularLocation>
</comment>
<dbReference type="Pfam" id="PF24986">
    <property type="entry name" value="PRC_RimM"/>
    <property type="match status" value="1"/>
</dbReference>
<dbReference type="Gene3D" id="2.30.30.240">
    <property type="entry name" value="PRC-barrel domain"/>
    <property type="match status" value="1"/>
</dbReference>
<comment type="function">
    <text evidence="5">An accessory protein needed during the final step in the assembly of 30S ribosomal subunit, possibly for assembly of the head region. Essential for efficient processing of 16S rRNA. May be needed both before and after RbfA during the maturation of 16S rRNA. It has affinity for free ribosomal 30S subunits but not for 70S ribosomes.</text>
</comment>
<dbReference type="GO" id="GO:0006364">
    <property type="term" value="P:rRNA processing"/>
    <property type="evidence" value="ECO:0007669"/>
    <property type="project" value="UniProtKB-UniRule"/>
</dbReference>
<keyword evidence="3 5" id="KW-0698">rRNA processing</keyword>
<keyword evidence="10" id="KW-1185">Reference proteome</keyword>
<feature type="compositionally biased region" description="Low complexity" evidence="6">
    <location>
        <begin position="185"/>
        <end position="205"/>
    </location>
</feature>
<dbReference type="Gene3D" id="2.40.30.60">
    <property type="entry name" value="RimM"/>
    <property type="match status" value="1"/>
</dbReference>
<evidence type="ECO:0000256" key="1">
    <source>
        <dbReference type="ARBA" id="ARBA00022490"/>
    </source>
</evidence>
<keyword evidence="1 5" id="KW-0963">Cytoplasm</keyword>
<dbReference type="Pfam" id="PF01782">
    <property type="entry name" value="RimM"/>
    <property type="match status" value="1"/>
</dbReference>
<dbReference type="STRING" id="1189325.SAMN04488119_11065"/>
<dbReference type="InterPro" id="IPR011961">
    <property type="entry name" value="RimM"/>
</dbReference>
<evidence type="ECO:0000256" key="6">
    <source>
        <dbReference type="SAM" id="MobiDB-lite"/>
    </source>
</evidence>
<name>A0A1M7TXR6_9RHOB</name>
<evidence type="ECO:0000256" key="4">
    <source>
        <dbReference type="ARBA" id="ARBA00023186"/>
    </source>
</evidence>
<dbReference type="InterPro" id="IPR036976">
    <property type="entry name" value="RimM_N_sf"/>
</dbReference>
<dbReference type="InterPro" id="IPR002676">
    <property type="entry name" value="RimM_N"/>
</dbReference>
<keyword evidence="4 5" id="KW-0143">Chaperone</keyword>
<dbReference type="Proteomes" id="UP000184066">
    <property type="component" value="Unassembled WGS sequence"/>
</dbReference>
<feature type="region of interest" description="Disordered" evidence="6">
    <location>
        <begin position="172"/>
        <end position="214"/>
    </location>
</feature>
<sequence>MTASKAHDDAPAGHVCVGAVAGAYGVRGEVRLKSFCAEPAAIADYAPLVAADGRSFSVTLIRPLKDGYAARLSGVSTREQAEALRGLRLYAPRERLPSLPEDEFYHADLIGLEVVSVGGAPLGRVIAVHDHGAGDILEIAGPGLTHTALLPFTREAAPTVDLAAGRIVADPPEGVFPARGDDADAAPGADDAGAGGDAPDAPGARDAPDGGDGA</sequence>
<dbReference type="GO" id="GO:0005737">
    <property type="term" value="C:cytoplasm"/>
    <property type="evidence" value="ECO:0007669"/>
    <property type="project" value="UniProtKB-SubCell"/>
</dbReference>
<reference evidence="9 10" key="1">
    <citation type="submission" date="2016-12" db="EMBL/GenBank/DDBJ databases">
        <authorList>
            <person name="Song W.-J."/>
            <person name="Kurnit D.M."/>
        </authorList>
    </citation>
    <scope>NUCLEOTIDE SEQUENCE [LARGE SCALE GENOMIC DNA]</scope>
    <source>
        <strain evidence="9 10">CGMCC 1.10808</strain>
    </source>
</reference>
<evidence type="ECO:0000256" key="5">
    <source>
        <dbReference type="HAMAP-Rule" id="MF_00014"/>
    </source>
</evidence>
<gene>
    <name evidence="5" type="primary">rimM</name>
    <name evidence="9" type="ORF">SAMN05216200_11165</name>
</gene>
<proteinExistence type="inferred from homology"/>
<dbReference type="PANTHER" id="PTHR33692">
    <property type="entry name" value="RIBOSOME MATURATION FACTOR RIMM"/>
    <property type="match status" value="1"/>
</dbReference>
<comment type="subunit">
    <text evidence="5">Binds ribosomal protein uS19.</text>
</comment>
<feature type="domain" description="RimM N-terminal" evidence="7">
    <location>
        <begin position="16"/>
        <end position="94"/>
    </location>
</feature>
<evidence type="ECO:0000313" key="9">
    <source>
        <dbReference type="EMBL" id="SHN75536.1"/>
    </source>
</evidence>
<feature type="domain" description="Ribosome maturation factor RimM PRC barrel" evidence="8">
    <location>
        <begin position="107"/>
        <end position="175"/>
    </location>
</feature>
<keyword evidence="2 5" id="KW-0690">Ribosome biogenesis</keyword>
<dbReference type="SUPFAM" id="SSF50346">
    <property type="entry name" value="PRC-barrel domain"/>
    <property type="match status" value="1"/>
</dbReference>
<dbReference type="HAMAP" id="MF_00014">
    <property type="entry name" value="Ribosome_mat_RimM"/>
    <property type="match status" value="1"/>
</dbReference>
<dbReference type="NCBIfam" id="TIGR02273">
    <property type="entry name" value="16S_RimM"/>
    <property type="match status" value="1"/>
</dbReference>
<evidence type="ECO:0000256" key="2">
    <source>
        <dbReference type="ARBA" id="ARBA00022517"/>
    </source>
</evidence>
<dbReference type="GO" id="GO:0005840">
    <property type="term" value="C:ribosome"/>
    <property type="evidence" value="ECO:0007669"/>
    <property type="project" value="InterPro"/>
</dbReference>
<dbReference type="EMBL" id="FRDL01000011">
    <property type="protein sequence ID" value="SHN75536.1"/>
    <property type="molecule type" value="Genomic_DNA"/>
</dbReference>
<dbReference type="OrthoDB" id="9788191at2"/>
<evidence type="ECO:0000259" key="8">
    <source>
        <dbReference type="Pfam" id="PF24986"/>
    </source>
</evidence>
<comment type="similarity">
    <text evidence="5">Belongs to the RimM family.</text>
</comment>
<dbReference type="SUPFAM" id="SSF50447">
    <property type="entry name" value="Translation proteins"/>
    <property type="match status" value="1"/>
</dbReference>
<dbReference type="PANTHER" id="PTHR33692:SF1">
    <property type="entry name" value="RIBOSOME MATURATION FACTOR RIMM"/>
    <property type="match status" value="1"/>
</dbReference>
<evidence type="ECO:0000313" key="10">
    <source>
        <dbReference type="Proteomes" id="UP000184066"/>
    </source>
</evidence>
<evidence type="ECO:0000259" key="7">
    <source>
        <dbReference type="Pfam" id="PF01782"/>
    </source>
</evidence>
<accession>A0A1M7TXR6</accession>
<dbReference type="GO" id="GO:0043022">
    <property type="term" value="F:ribosome binding"/>
    <property type="evidence" value="ECO:0007669"/>
    <property type="project" value="InterPro"/>
</dbReference>
<dbReference type="GO" id="GO:0042274">
    <property type="term" value="P:ribosomal small subunit biogenesis"/>
    <property type="evidence" value="ECO:0007669"/>
    <property type="project" value="UniProtKB-UniRule"/>
</dbReference>
<dbReference type="InterPro" id="IPR009000">
    <property type="entry name" value="Transl_B-barrel_sf"/>
</dbReference>
<dbReference type="AlphaFoldDB" id="A0A1M7TXR6"/>